<evidence type="ECO:0000313" key="6">
    <source>
        <dbReference type="EMBL" id="CUO64818.1"/>
    </source>
</evidence>
<evidence type="ECO:0000256" key="4">
    <source>
        <dbReference type="ARBA" id="ARBA00022833"/>
    </source>
</evidence>
<dbReference type="OrthoDB" id="9801445at2"/>
<dbReference type="PANTHER" id="PTHR35005">
    <property type="entry name" value="3-DEHYDRO-SCYLLO-INOSOSE HYDROLASE"/>
    <property type="match status" value="1"/>
</dbReference>
<keyword evidence="2" id="KW-0479">Metal-binding</keyword>
<dbReference type="RefSeq" id="WP_055153779.1">
    <property type="nucleotide sequence ID" value="NZ_CYZU01000026.1"/>
</dbReference>
<evidence type="ECO:0000256" key="1">
    <source>
        <dbReference type="ARBA" id="ARBA00001947"/>
    </source>
</evidence>
<dbReference type="Proteomes" id="UP000095544">
    <property type="component" value="Unassembled WGS sequence"/>
</dbReference>
<organism evidence="6 7">
    <name type="scientific">Faecalicatena contorta</name>
    <dbReference type="NCBI Taxonomy" id="39482"/>
    <lineage>
        <taxon>Bacteria</taxon>
        <taxon>Bacillati</taxon>
        <taxon>Bacillota</taxon>
        <taxon>Clostridia</taxon>
        <taxon>Lachnospirales</taxon>
        <taxon>Lachnospiraceae</taxon>
        <taxon>Faecalicatena</taxon>
    </lineage>
</organism>
<protein>
    <submittedName>
        <fullName evidence="6">Creatinine amidohydrolase</fullName>
        <ecNumber evidence="6">3.5.2.10</ecNumber>
    </submittedName>
</protein>
<keyword evidence="3 6" id="KW-0378">Hydrolase</keyword>
<comment type="cofactor">
    <cofactor evidence="1">
        <name>Zn(2+)</name>
        <dbReference type="ChEBI" id="CHEBI:29105"/>
    </cofactor>
</comment>
<dbReference type="InterPro" id="IPR003785">
    <property type="entry name" value="Creatininase/forma_Hydrolase"/>
</dbReference>
<gene>
    <name evidence="6" type="primary">crnA_2</name>
    <name evidence="6" type="ORF">ERS852491_02849</name>
</gene>
<dbReference type="AlphaFoldDB" id="A0A174GUP9"/>
<dbReference type="SUPFAM" id="SSF102215">
    <property type="entry name" value="Creatininase"/>
    <property type="match status" value="1"/>
</dbReference>
<dbReference type="Gene3D" id="3.40.50.10310">
    <property type="entry name" value="Creatininase"/>
    <property type="match status" value="1"/>
</dbReference>
<comment type="similarity">
    <text evidence="5">Belongs to the creatininase superfamily.</text>
</comment>
<dbReference type="EMBL" id="CYZU01000026">
    <property type="protein sequence ID" value="CUO64818.1"/>
    <property type="molecule type" value="Genomic_DNA"/>
</dbReference>
<dbReference type="STRING" id="39482.ERS852491_02849"/>
<dbReference type="GO" id="GO:0016811">
    <property type="term" value="F:hydrolase activity, acting on carbon-nitrogen (but not peptide) bonds, in linear amides"/>
    <property type="evidence" value="ECO:0007669"/>
    <property type="project" value="TreeGrafter"/>
</dbReference>
<dbReference type="EC" id="3.5.2.10" evidence="6"/>
<dbReference type="PANTHER" id="PTHR35005:SF1">
    <property type="entry name" value="2-AMINO-5-FORMYLAMINO-6-RIBOSYLAMINOPYRIMIDIN-4(3H)-ONE 5'-MONOPHOSPHATE DEFORMYLASE"/>
    <property type="match status" value="1"/>
</dbReference>
<sequence>MRNLFYQNWTTASRNIRESEGVLLTLGSVEEHGLHLPLGTDTILAHAFAQEICEREDMYYYPCITYGQVWSAREFESTISISPACLENYCLQAVESVMRASPRRIILYSFHNGNHKVIEEVLRTLADRGTGDHVYHMKAAGIEKKAGHILTTPLWNGSVWHAGELETSLMLYVKEELVDMKAVTTEFPPVPLLYGKKPVPWRTFIESGAFGDASAATAEKGRELFELICRELQEQIRCIKEGENYERN</sequence>
<dbReference type="InterPro" id="IPR024087">
    <property type="entry name" value="Creatininase-like_sf"/>
</dbReference>
<name>A0A174GUP9_9FIRM</name>
<accession>A0A174GUP9</accession>
<dbReference type="GO" id="GO:0047789">
    <property type="term" value="F:creatininase activity"/>
    <property type="evidence" value="ECO:0007669"/>
    <property type="project" value="UniProtKB-EC"/>
</dbReference>
<keyword evidence="4" id="KW-0862">Zinc</keyword>
<dbReference type="GO" id="GO:0046872">
    <property type="term" value="F:metal ion binding"/>
    <property type="evidence" value="ECO:0007669"/>
    <property type="project" value="UniProtKB-KW"/>
</dbReference>
<evidence type="ECO:0000256" key="5">
    <source>
        <dbReference type="ARBA" id="ARBA00024029"/>
    </source>
</evidence>
<evidence type="ECO:0000313" key="7">
    <source>
        <dbReference type="Proteomes" id="UP000095544"/>
    </source>
</evidence>
<dbReference type="Pfam" id="PF02633">
    <property type="entry name" value="Creatininase"/>
    <property type="match status" value="1"/>
</dbReference>
<evidence type="ECO:0000256" key="2">
    <source>
        <dbReference type="ARBA" id="ARBA00022723"/>
    </source>
</evidence>
<proteinExistence type="inferred from homology"/>
<reference evidence="6 7" key="1">
    <citation type="submission" date="2015-09" db="EMBL/GenBank/DDBJ databases">
        <authorList>
            <consortium name="Pathogen Informatics"/>
        </authorList>
    </citation>
    <scope>NUCLEOTIDE SEQUENCE [LARGE SCALE GENOMIC DNA]</scope>
    <source>
        <strain evidence="6 7">2789STDY5834876</strain>
    </source>
</reference>
<dbReference type="GO" id="GO:0009231">
    <property type="term" value="P:riboflavin biosynthetic process"/>
    <property type="evidence" value="ECO:0007669"/>
    <property type="project" value="TreeGrafter"/>
</dbReference>
<evidence type="ECO:0000256" key="3">
    <source>
        <dbReference type="ARBA" id="ARBA00022801"/>
    </source>
</evidence>